<keyword evidence="5" id="KW-0004">4Fe-4S</keyword>
<comment type="similarity">
    <text evidence="2">Belongs to the iron-sulfur dependent L-serine dehydratase family.</text>
</comment>
<dbReference type="EMBL" id="ASIV01000004">
    <property type="protein sequence ID" value="KEG20078.1"/>
    <property type="molecule type" value="Genomic_DNA"/>
</dbReference>
<comment type="caution">
    <text evidence="12">The sequence shown here is derived from an EMBL/GenBank/DDBJ whole genome shotgun (WGS) entry which is preliminary data.</text>
</comment>
<dbReference type="PANTHER" id="PTHR30182:SF1">
    <property type="entry name" value="L-SERINE DEHYDRATASE 1"/>
    <property type="match status" value="1"/>
</dbReference>
<dbReference type="GO" id="GO:0003941">
    <property type="term" value="F:L-serine ammonia-lyase activity"/>
    <property type="evidence" value="ECO:0007669"/>
    <property type="project" value="UniProtKB-EC"/>
</dbReference>
<dbReference type="InterPro" id="IPR051318">
    <property type="entry name" value="Fe-S_L-Ser"/>
</dbReference>
<dbReference type="GO" id="GO:0046872">
    <property type="term" value="F:metal ion binding"/>
    <property type="evidence" value="ECO:0007669"/>
    <property type="project" value="UniProtKB-KW"/>
</dbReference>
<evidence type="ECO:0000256" key="4">
    <source>
        <dbReference type="ARBA" id="ARBA00022432"/>
    </source>
</evidence>
<keyword evidence="4" id="KW-0312">Gluconeogenesis</keyword>
<dbReference type="InterPro" id="IPR029009">
    <property type="entry name" value="ASB_dom_sf"/>
</dbReference>
<dbReference type="HOGENOM" id="CLU_1640474_0_0_5"/>
<evidence type="ECO:0000313" key="13">
    <source>
        <dbReference type="Proteomes" id="UP000031740"/>
    </source>
</evidence>
<comment type="catalytic activity">
    <reaction evidence="10">
        <text>L-serine = pyruvate + NH4(+)</text>
        <dbReference type="Rhea" id="RHEA:19169"/>
        <dbReference type="ChEBI" id="CHEBI:15361"/>
        <dbReference type="ChEBI" id="CHEBI:28938"/>
        <dbReference type="ChEBI" id="CHEBI:33384"/>
        <dbReference type="EC" id="4.3.1.17"/>
    </reaction>
</comment>
<dbReference type="AlphaFoldDB" id="A0A072R2A6"/>
<evidence type="ECO:0000256" key="8">
    <source>
        <dbReference type="ARBA" id="ARBA00023014"/>
    </source>
</evidence>
<evidence type="ECO:0000256" key="2">
    <source>
        <dbReference type="ARBA" id="ARBA00008636"/>
    </source>
</evidence>
<evidence type="ECO:0000256" key="9">
    <source>
        <dbReference type="ARBA" id="ARBA00023239"/>
    </source>
</evidence>
<evidence type="ECO:0000256" key="7">
    <source>
        <dbReference type="ARBA" id="ARBA00023004"/>
    </source>
</evidence>
<name>A0A072R2A6_BARBA</name>
<sequence length="161" mass="17900">MVEKVKCEKGAARRYPSYHFNWQNDLIFEQKTVLPGHTNGIAFEGLDVDNNVLLRRVYYSIGGGFAIAEDELGDLSCNTKLEISKVPYSFDPAGKMLLMAENSGLSIAAMKRIDEETKMDRVAFNTALDMMDCINRGLSREGKLLGGSIFQDALESCTISF</sequence>
<dbReference type="STRING" id="1293911.H710_00678"/>
<comment type="cofactor">
    <cofactor evidence="1">
        <name>[4Fe-4S] cluster</name>
        <dbReference type="ChEBI" id="CHEBI:49883"/>
    </cofactor>
</comment>
<organism evidence="12 13">
    <name type="scientific">Bartonella bacilliformis Ver097</name>
    <dbReference type="NCBI Taxonomy" id="1293911"/>
    <lineage>
        <taxon>Bacteria</taxon>
        <taxon>Pseudomonadati</taxon>
        <taxon>Pseudomonadota</taxon>
        <taxon>Alphaproteobacteria</taxon>
        <taxon>Hyphomicrobiales</taxon>
        <taxon>Bartonellaceae</taxon>
        <taxon>Bartonella</taxon>
    </lineage>
</organism>
<evidence type="ECO:0000313" key="12">
    <source>
        <dbReference type="EMBL" id="KEG20078.1"/>
    </source>
</evidence>
<dbReference type="Gene3D" id="3.30.1330.90">
    <property type="entry name" value="D-3-phosphoglycerate dehydrogenase, domain 3"/>
    <property type="match status" value="1"/>
</dbReference>
<evidence type="ECO:0000259" key="11">
    <source>
        <dbReference type="Pfam" id="PF03315"/>
    </source>
</evidence>
<dbReference type="Proteomes" id="UP000031740">
    <property type="component" value="Unassembled WGS sequence"/>
</dbReference>
<accession>A0A072R2A6</accession>
<keyword evidence="8" id="KW-0411">Iron-sulfur</keyword>
<proteinExistence type="inferred from homology"/>
<evidence type="ECO:0000256" key="6">
    <source>
        <dbReference type="ARBA" id="ARBA00022723"/>
    </source>
</evidence>
<evidence type="ECO:0000256" key="10">
    <source>
        <dbReference type="ARBA" id="ARBA00049406"/>
    </source>
</evidence>
<dbReference type="PANTHER" id="PTHR30182">
    <property type="entry name" value="L-SERINE DEHYDRATASE"/>
    <property type="match status" value="1"/>
</dbReference>
<dbReference type="GO" id="GO:0006094">
    <property type="term" value="P:gluconeogenesis"/>
    <property type="evidence" value="ECO:0007669"/>
    <property type="project" value="UniProtKB-KW"/>
</dbReference>
<dbReference type="EC" id="4.3.1.17" evidence="3"/>
<protein>
    <recommendedName>
        <fullName evidence="3">L-serine ammonia-lyase</fullName>
        <ecNumber evidence="3">4.3.1.17</ecNumber>
    </recommendedName>
</protein>
<keyword evidence="9" id="KW-0456">Lyase</keyword>
<evidence type="ECO:0000256" key="5">
    <source>
        <dbReference type="ARBA" id="ARBA00022485"/>
    </source>
</evidence>
<keyword evidence="6" id="KW-0479">Metal-binding</keyword>
<reference evidence="12 13" key="1">
    <citation type="submission" date="2013-04" db="EMBL/GenBank/DDBJ databases">
        <title>The Genome Sequence of Bartonella bacilliformis Ver097.</title>
        <authorList>
            <consortium name="The Broad Institute Genomics Platform"/>
            <consortium name="The Broad Institute Genome Sequencing Center for Infectious Disease"/>
            <person name="Feldgarden M."/>
            <person name="Kirby J."/>
            <person name="Birtles R."/>
            <person name="Dasch G."/>
            <person name="Hendrix L."/>
            <person name="Koehler J."/>
            <person name="Walker B."/>
            <person name="Young S.K."/>
            <person name="Zeng Q."/>
            <person name="Gargeya S."/>
            <person name="Fitzgerald M."/>
            <person name="Haas B."/>
            <person name="Abouelleil A."/>
            <person name="Allen A.W."/>
            <person name="Alvarado L."/>
            <person name="Arachchi H.M."/>
            <person name="Berlin A.M."/>
            <person name="Chapman S.B."/>
            <person name="Gainer-Dewar J."/>
            <person name="Goldberg J."/>
            <person name="Griggs A."/>
            <person name="Gujja S."/>
            <person name="Hansen M."/>
            <person name="Howarth C."/>
            <person name="Imamovic A."/>
            <person name="Ireland A."/>
            <person name="Larimer J."/>
            <person name="McCowan C."/>
            <person name="Murphy C."/>
            <person name="Pearson M."/>
            <person name="Poon T.W."/>
            <person name="Priest M."/>
            <person name="Roberts A."/>
            <person name="Saif S."/>
            <person name="Shea T."/>
            <person name="Sisk P."/>
            <person name="Sykes S."/>
            <person name="Wortman J."/>
            <person name="Nusbaum C."/>
            <person name="Birren B."/>
        </authorList>
    </citation>
    <scope>NUCLEOTIDE SEQUENCE [LARGE SCALE GENOMIC DNA]</scope>
    <source>
        <strain evidence="12 13">Ver097</strain>
    </source>
</reference>
<dbReference type="Pfam" id="PF03315">
    <property type="entry name" value="SDH_beta"/>
    <property type="match status" value="1"/>
</dbReference>
<dbReference type="InterPro" id="IPR005131">
    <property type="entry name" value="Ser_deHydtase_bsu"/>
</dbReference>
<gene>
    <name evidence="12" type="ORF">H710_00678</name>
</gene>
<dbReference type="SUPFAM" id="SSF143548">
    <property type="entry name" value="Serine metabolism enzymes domain"/>
    <property type="match status" value="1"/>
</dbReference>
<feature type="domain" description="Serine dehydratase beta chain" evidence="11">
    <location>
        <begin position="17"/>
        <end position="70"/>
    </location>
</feature>
<evidence type="ECO:0000256" key="3">
    <source>
        <dbReference type="ARBA" id="ARBA00012093"/>
    </source>
</evidence>
<dbReference type="GO" id="GO:0051539">
    <property type="term" value="F:4 iron, 4 sulfur cluster binding"/>
    <property type="evidence" value="ECO:0007669"/>
    <property type="project" value="UniProtKB-KW"/>
</dbReference>
<keyword evidence="7" id="KW-0408">Iron</keyword>
<dbReference type="PATRIC" id="fig|1293911.3.peg.711"/>
<evidence type="ECO:0000256" key="1">
    <source>
        <dbReference type="ARBA" id="ARBA00001966"/>
    </source>
</evidence>